<dbReference type="FunFam" id="3.40.50.300:FF:000149">
    <property type="entry name" value="Nuclear valosin-containing protein-like"/>
    <property type="match status" value="1"/>
</dbReference>
<dbReference type="Gene3D" id="3.40.50.300">
    <property type="entry name" value="P-loop containing nucleotide triphosphate hydrolases"/>
    <property type="match status" value="2"/>
</dbReference>
<organism evidence="15 16">
    <name type="scientific">Coniophora puteana (strain RWD-64-598)</name>
    <name type="common">Brown rot fungus</name>
    <dbReference type="NCBI Taxonomy" id="741705"/>
    <lineage>
        <taxon>Eukaryota</taxon>
        <taxon>Fungi</taxon>
        <taxon>Dikarya</taxon>
        <taxon>Basidiomycota</taxon>
        <taxon>Agaricomycotina</taxon>
        <taxon>Agaricomycetes</taxon>
        <taxon>Agaricomycetidae</taxon>
        <taxon>Boletales</taxon>
        <taxon>Coniophorineae</taxon>
        <taxon>Coniophoraceae</taxon>
        <taxon>Coniophora</taxon>
    </lineage>
</organism>
<protein>
    <recommendedName>
        <fullName evidence="11">Peroxisomal ATPase PEX1</fullName>
    </recommendedName>
    <alternativeName>
        <fullName evidence="10">Peroxin-1</fullName>
    </alternativeName>
</protein>
<dbReference type="GO" id="GO:0016887">
    <property type="term" value="F:ATP hydrolysis activity"/>
    <property type="evidence" value="ECO:0007669"/>
    <property type="project" value="InterPro"/>
</dbReference>
<dbReference type="InterPro" id="IPR009010">
    <property type="entry name" value="Asp_de-COase-like_dom_sf"/>
</dbReference>
<dbReference type="OrthoDB" id="2187at2759"/>
<evidence type="ECO:0000256" key="2">
    <source>
        <dbReference type="ARBA" id="ARBA00006914"/>
    </source>
</evidence>
<evidence type="ECO:0000256" key="7">
    <source>
        <dbReference type="ARBA" id="ARBA00022840"/>
    </source>
</evidence>
<dbReference type="OMA" id="WEILSLH"/>
<dbReference type="InterPro" id="IPR015342">
    <property type="entry name" value="PEX1-N_C-lobe"/>
</dbReference>
<keyword evidence="9" id="KW-0472">Membrane</keyword>
<feature type="region of interest" description="Disordered" evidence="13">
    <location>
        <begin position="256"/>
        <end position="288"/>
    </location>
</feature>
<feature type="compositionally biased region" description="Low complexity" evidence="13">
    <location>
        <begin position="47"/>
        <end position="58"/>
    </location>
</feature>
<feature type="region of interest" description="Disordered" evidence="13">
    <location>
        <begin position="1026"/>
        <end position="1051"/>
    </location>
</feature>
<feature type="compositionally biased region" description="Polar residues" evidence="13">
    <location>
        <begin position="258"/>
        <end position="268"/>
    </location>
</feature>
<dbReference type="SMART" id="SM00382">
    <property type="entry name" value="AAA"/>
    <property type="match status" value="2"/>
</dbReference>
<dbReference type="InterPro" id="IPR003960">
    <property type="entry name" value="ATPase_AAA_CS"/>
</dbReference>
<keyword evidence="6" id="KW-0378">Hydrolase</keyword>
<evidence type="ECO:0000256" key="4">
    <source>
        <dbReference type="ARBA" id="ARBA00022593"/>
    </source>
</evidence>
<dbReference type="SUPFAM" id="SSF50692">
    <property type="entry name" value="ADC-like"/>
    <property type="match status" value="1"/>
</dbReference>
<evidence type="ECO:0000256" key="10">
    <source>
        <dbReference type="ARBA" id="ARBA00032509"/>
    </source>
</evidence>
<dbReference type="GO" id="GO:0005524">
    <property type="term" value="F:ATP binding"/>
    <property type="evidence" value="ECO:0007669"/>
    <property type="project" value="UniProtKB-KW"/>
</dbReference>
<dbReference type="InterPro" id="IPR041569">
    <property type="entry name" value="AAA_lid_3"/>
</dbReference>
<dbReference type="PANTHER" id="PTHR23077:SF12">
    <property type="entry name" value="PEROXISOMAL ATPASE PEX1"/>
    <property type="match status" value="1"/>
</dbReference>
<accession>A0A5M3M640</accession>
<comment type="similarity">
    <text evidence="2">Belongs to the AAA ATPase family.</text>
</comment>
<evidence type="ECO:0000256" key="11">
    <source>
        <dbReference type="ARBA" id="ARBA00034532"/>
    </source>
</evidence>
<gene>
    <name evidence="15" type="ORF">CONPUDRAFT_66738</name>
</gene>
<keyword evidence="7" id="KW-0067">ATP-binding</keyword>
<dbReference type="PANTHER" id="PTHR23077">
    <property type="entry name" value="AAA-FAMILY ATPASE"/>
    <property type="match status" value="1"/>
</dbReference>
<dbReference type="Pfam" id="PF00004">
    <property type="entry name" value="AAA"/>
    <property type="match status" value="2"/>
</dbReference>
<feature type="region of interest" description="Disordered" evidence="13">
    <location>
        <begin position="39"/>
        <end position="63"/>
    </location>
</feature>
<dbReference type="InterPro" id="IPR050168">
    <property type="entry name" value="AAA_ATPase_domain"/>
</dbReference>
<comment type="subcellular location">
    <subcellularLocation>
        <location evidence="1">Membrane</location>
    </subcellularLocation>
</comment>
<keyword evidence="16" id="KW-1185">Reference proteome</keyword>
<evidence type="ECO:0000256" key="8">
    <source>
        <dbReference type="ARBA" id="ARBA00022927"/>
    </source>
</evidence>
<comment type="caution">
    <text evidence="15">The sequence shown here is derived from an EMBL/GenBank/DDBJ whole genome shotgun (WGS) entry which is preliminary data.</text>
</comment>
<dbReference type="KEGG" id="cput:CONPUDRAFT_66738"/>
<keyword evidence="5" id="KW-0547">Nucleotide-binding</keyword>
<feature type="domain" description="AAA+ ATPase" evidence="14">
    <location>
        <begin position="416"/>
        <end position="548"/>
    </location>
</feature>
<dbReference type="RefSeq" id="XP_007774799.1">
    <property type="nucleotide sequence ID" value="XM_007776609.1"/>
</dbReference>
<dbReference type="InterPro" id="IPR003959">
    <property type="entry name" value="ATPase_AAA_core"/>
</dbReference>
<keyword evidence="3" id="KW-0813">Transport</keyword>
<evidence type="ECO:0000256" key="1">
    <source>
        <dbReference type="ARBA" id="ARBA00004370"/>
    </source>
</evidence>
<dbReference type="GO" id="GO:0016558">
    <property type="term" value="P:protein import into peroxisome matrix"/>
    <property type="evidence" value="ECO:0007669"/>
    <property type="project" value="TreeGrafter"/>
</dbReference>
<feature type="region of interest" description="Disordered" evidence="13">
    <location>
        <begin position="178"/>
        <end position="244"/>
    </location>
</feature>
<dbReference type="InterPro" id="IPR003593">
    <property type="entry name" value="AAA+_ATPase"/>
</dbReference>
<dbReference type="InterPro" id="IPR029067">
    <property type="entry name" value="CDC48_domain_2-like_sf"/>
</dbReference>
<dbReference type="CDD" id="cd19526">
    <property type="entry name" value="RecA-like_PEX1_r2"/>
    <property type="match status" value="1"/>
</dbReference>
<feature type="domain" description="AAA+ ATPase" evidence="14">
    <location>
        <begin position="722"/>
        <end position="858"/>
    </location>
</feature>
<dbReference type="Pfam" id="PF17862">
    <property type="entry name" value="AAA_lid_3"/>
    <property type="match status" value="1"/>
</dbReference>
<dbReference type="PROSITE" id="PS00674">
    <property type="entry name" value="AAA"/>
    <property type="match status" value="1"/>
</dbReference>
<keyword evidence="8" id="KW-0653">Protein transport</keyword>
<feature type="compositionally biased region" description="Basic and acidic residues" evidence="13">
    <location>
        <begin position="223"/>
        <end position="238"/>
    </location>
</feature>
<dbReference type="Proteomes" id="UP000053558">
    <property type="component" value="Unassembled WGS sequence"/>
</dbReference>
<comment type="catalytic activity">
    <reaction evidence="12">
        <text>ATP + H2O = ADP + phosphate + H(+)</text>
        <dbReference type="Rhea" id="RHEA:13065"/>
        <dbReference type="ChEBI" id="CHEBI:15377"/>
        <dbReference type="ChEBI" id="CHEBI:15378"/>
        <dbReference type="ChEBI" id="CHEBI:30616"/>
        <dbReference type="ChEBI" id="CHEBI:43474"/>
        <dbReference type="ChEBI" id="CHEBI:456216"/>
    </reaction>
    <physiologicalReaction direction="left-to-right" evidence="12">
        <dbReference type="Rhea" id="RHEA:13066"/>
    </physiologicalReaction>
</comment>
<dbReference type="Gene3D" id="3.10.330.10">
    <property type="match status" value="1"/>
</dbReference>
<evidence type="ECO:0000256" key="9">
    <source>
        <dbReference type="ARBA" id="ARBA00023136"/>
    </source>
</evidence>
<dbReference type="EMBL" id="JH711590">
    <property type="protein sequence ID" value="EIW74842.1"/>
    <property type="molecule type" value="Genomic_DNA"/>
</dbReference>
<dbReference type="GO" id="GO:0005778">
    <property type="term" value="C:peroxisomal membrane"/>
    <property type="evidence" value="ECO:0007669"/>
    <property type="project" value="TreeGrafter"/>
</dbReference>
<dbReference type="GO" id="GO:0005829">
    <property type="term" value="C:cytosol"/>
    <property type="evidence" value="ECO:0007669"/>
    <property type="project" value="TreeGrafter"/>
</dbReference>
<evidence type="ECO:0000256" key="13">
    <source>
        <dbReference type="SAM" id="MobiDB-lite"/>
    </source>
</evidence>
<evidence type="ECO:0000256" key="6">
    <source>
        <dbReference type="ARBA" id="ARBA00022801"/>
    </source>
</evidence>
<evidence type="ECO:0000256" key="5">
    <source>
        <dbReference type="ARBA" id="ARBA00022741"/>
    </source>
</evidence>
<dbReference type="Gene3D" id="1.10.8.60">
    <property type="match status" value="1"/>
</dbReference>
<evidence type="ECO:0000259" key="14">
    <source>
        <dbReference type="SMART" id="SM00382"/>
    </source>
</evidence>
<proteinExistence type="inferred from homology"/>
<reference evidence="16" key="1">
    <citation type="journal article" date="2012" name="Science">
        <title>The Paleozoic origin of enzymatic lignin decomposition reconstructed from 31 fungal genomes.</title>
        <authorList>
            <person name="Floudas D."/>
            <person name="Binder M."/>
            <person name="Riley R."/>
            <person name="Barry K."/>
            <person name="Blanchette R.A."/>
            <person name="Henrissat B."/>
            <person name="Martinez A.T."/>
            <person name="Otillar R."/>
            <person name="Spatafora J.W."/>
            <person name="Yadav J.S."/>
            <person name="Aerts A."/>
            <person name="Benoit I."/>
            <person name="Boyd A."/>
            <person name="Carlson A."/>
            <person name="Copeland A."/>
            <person name="Coutinho P.M."/>
            <person name="de Vries R.P."/>
            <person name="Ferreira P."/>
            <person name="Findley K."/>
            <person name="Foster B."/>
            <person name="Gaskell J."/>
            <person name="Glotzer D."/>
            <person name="Gorecki P."/>
            <person name="Heitman J."/>
            <person name="Hesse C."/>
            <person name="Hori C."/>
            <person name="Igarashi K."/>
            <person name="Jurgens J.A."/>
            <person name="Kallen N."/>
            <person name="Kersten P."/>
            <person name="Kohler A."/>
            <person name="Kuees U."/>
            <person name="Kumar T.K.A."/>
            <person name="Kuo A."/>
            <person name="LaButti K."/>
            <person name="Larrondo L.F."/>
            <person name="Lindquist E."/>
            <person name="Ling A."/>
            <person name="Lombard V."/>
            <person name="Lucas S."/>
            <person name="Lundell T."/>
            <person name="Martin R."/>
            <person name="McLaughlin D.J."/>
            <person name="Morgenstern I."/>
            <person name="Morin E."/>
            <person name="Murat C."/>
            <person name="Nagy L.G."/>
            <person name="Nolan M."/>
            <person name="Ohm R.A."/>
            <person name="Patyshakuliyeva A."/>
            <person name="Rokas A."/>
            <person name="Ruiz-Duenas F.J."/>
            <person name="Sabat G."/>
            <person name="Salamov A."/>
            <person name="Samejima M."/>
            <person name="Schmutz J."/>
            <person name="Slot J.C."/>
            <person name="St John F."/>
            <person name="Stenlid J."/>
            <person name="Sun H."/>
            <person name="Sun S."/>
            <person name="Syed K."/>
            <person name="Tsang A."/>
            <person name="Wiebenga A."/>
            <person name="Young D."/>
            <person name="Pisabarro A."/>
            <person name="Eastwood D.C."/>
            <person name="Martin F."/>
            <person name="Cullen D."/>
            <person name="Grigoriev I.V."/>
            <person name="Hibbett D.S."/>
        </authorList>
    </citation>
    <scope>NUCLEOTIDE SEQUENCE [LARGE SCALE GENOMIC DNA]</scope>
    <source>
        <strain evidence="16">RWD-64-598 SS2</strain>
    </source>
</reference>
<evidence type="ECO:0000313" key="16">
    <source>
        <dbReference type="Proteomes" id="UP000053558"/>
    </source>
</evidence>
<sequence>MPRRARVHYAPIKSSLVNLPISIYGPLLERNVRPQSLAIHLSPSPSPASKSQSQSQSKNPNGVYVGWTGMPSASSLAHFQSQAAASGDDRGLETIELDPQYAVALGFAQDDVVEVGLIHDLSPAKRVGTVPVGVDDWEIIEIHAAHLETALLSQVRVASVGQEVDVWVQGRTRVRLRVESIDPPPPSRSPAALLSTDTEVSVAPLSRNAAKKPKPKAVSQPDGKGDENKSKGKEDTAKKHPPQILRILPLRLIPALGSPTTPEASASTGPRIPQPLHPTIPSTPSAPIDAYISPHTLADLLACDYPPPREKATRKEAKDRGALEEGVWVAATHDVIPSHVVFLGPLEGEMEEWDLLQCVYASYIHFVIHFSSSFCSATATGDRHGLIGVDEQLRDCFETAMACLALGASTSKRMRGVPGMLITGRAGTGKTSFANAVARAVQEDGRTLAYVHKIDLEAYASKPVKALKELFHYAYAKVAWHRPAVLVFENVDKVMGAEKENEDSFRTRNITELFVAQFSSTARQFAPDTRGIVMLATAQSHAGVHPLLSTKHLWRGVWALMPPGRDARKAVSLFSSLPFPPPSLGHLIEKRLKHAPSLRQDEQDPPNVSLVASATEGFAPADLDDLVGRAVHQAAMRAVAVRAEVAGDVVNGQTPGTALSAADFVSAQKDFVPLSLRDVPLQKSDVEWADVGGLGKTKRVLRETIEWPTKYAVVFRQSPLRLRSGIMLYGYPGCGKTMLASAVAKECGLNFISVKGPELLNKYIGASEQSVRDIFERATSAKPCVLFFDEFDSIAPKRGHDSTGVTDRVVNQMLTQMDGAEGLEGVYVLAATSRPDLIDPALLRPGRLDKSLLCDMPDESDRKEASPSLLSLILEAVSRKVATDASVDLGEIAAQTEGYSGADLQALVYNAHLAVVHAAIAEQPKVSRSAGAGDKPALKFVKMGGKDGGSAGVKMSKADERVIQDRLERIRAASRGEQMGKKVAVASGAAARQHEVSQAHLLEALKTTRPSVAFEEQARLRRIYQEFTSERGGKLPAPPTEQGVGSRSSLM</sequence>
<evidence type="ECO:0000256" key="12">
    <source>
        <dbReference type="ARBA" id="ARBA00048778"/>
    </source>
</evidence>
<keyword evidence="4" id="KW-0962">Peroxisome biogenesis</keyword>
<name>A0A5M3M640_CONPW</name>
<dbReference type="SUPFAM" id="SSF52540">
    <property type="entry name" value="P-loop containing nucleoside triphosphate hydrolases"/>
    <property type="match status" value="2"/>
</dbReference>
<dbReference type="InterPro" id="IPR027417">
    <property type="entry name" value="P-loop_NTPase"/>
</dbReference>
<dbReference type="AlphaFoldDB" id="A0A5M3M640"/>
<dbReference type="Pfam" id="PF09262">
    <property type="entry name" value="PEX-1N"/>
    <property type="match status" value="1"/>
</dbReference>
<evidence type="ECO:0000313" key="15">
    <source>
        <dbReference type="EMBL" id="EIW74842.1"/>
    </source>
</evidence>
<evidence type="ECO:0000256" key="3">
    <source>
        <dbReference type="ARBA" id="ARBA00022448"/>
    </source>
</evidence>
<dbReference type="GeneID" id="19208523"/>
<dbReference type="SUPFAM" id="SSF54585">
    <property type="entry name" value="Cdc48 domain 2-like"/>
    <property type="match status" value="1"/>
</dbReference>